<feature type="region of interest" description="Disordered" evidence="1">
    <location>
        <begin position="121"/>
        <end position="151"/>
    </location>
</feature>
<dbReference type="Pfam" id="PF05036">
    <property type="entry name" value="SPOR"/>
    <property type="match status" value="1"/>
</dbReference>
<reference evidence="4 5" key="1">
    <citation type="submission" date="2019-01" db="EMBL/GenBank/DDBJ databases">
        <title>Pseudolysobacter antarctica gen. nov., sp. nov., isolated from Fildes Peninsula, Antarctica.</title>
        <authorList>
            <person name="Wei Z."/>
            <person name="Peng F."/>
        </authorList>
    </citation>
    <scope>NUCLEOTIDE SEQUENCE [LARGE SCALE GENOMIC DNA]</scope>
    <source>
        <strain evidence="4 5">AQ6-296</strain>
    </source>
</reference>
<keyword evidence="2" id="KW-0472">Membrane</keyword>
<accession>A0A411HF91</accession>
<dbReference type="InterPro" id="IPR052521">
    <property type="entry name" value="Cell_div_SPOR-domain"/>
</dbReference>
<protein>
    <submittedName>
        <fullName evidence="4">SPOR domain-containing protein</fullName>
    </submittedName>
</protein>
<dbReference type="KEGG" id="xbc:ELE36_01390"/>
<evidence type="ECO:0000256" key="2">
    <source>
        <dbReference type="SAM" id="Phobius"/>
    </source>
</evidence>
<dbReference type="PROSITE" id="PS51724">
    <property type="entry name" value="SPOR"/>
    <property type="match status" value="1"/>
</dbReference>
<feature type="domain" description="SPOR" evidence="3">
    <location>
        <begin position="151"/>
        <end position="229"/>
    </location>
</feature>
<proteinExistence type="predicted"/>
<dbReference type="OrthoDB" id="8558195at2"/>
<organism evidence="4 5">
    <name type="scientific">Pseudolysobacter antarcticus</name>
    <dbReference type="NCBI Taxonomy" id="2511995"/>
    <lineage>
        <taxon>Bacteria</taxon>
        <taxon>Pseudomonadati</taxon>
        <taxon>Pseudomonadota</taxon>
        <taxon>Gammaproteobacteria</taxon>
        <taxon>Lysobacterales</taxon>
        <taxon>Rhodanobacteraceae</taxon>
        <taxon>Pseudolysobacter</taxon>
    </lineage>
</organism>
<dbReference type="GO" id="GO:0032153">
    <property type="term" value="C:cell division site"/>
    <property type="evidence" value="ECO:0007669"/>
    <property type="project" value="TreeGrafter"/>
</dbReference>
<keyword evidence="2" id="KW-1133">Transmembrane helix</keyword>
<feature type="transmembrane region" description="Helical" evidence="2">
    <location>
        <begin position="20"/>
        <end position="41"/>
    </location>
</feature>
<dbReference type="EMBL" id="CP035704">
    <property type="protein sequence ID" value="QBB69141.1"/>
    <property type="molecule type" value="Genomic_DNA"/>
</dbReference>
<dbReference type="SUPFAM" id="SSF110997">
    <property type="entry name" value="Sporulation related repeat"/>
    <property type="match status" value="1"/>
</dbReference>
<dbReference type="InterPro" id="IPR036680">
    <property type="entry name" value="SPOR-like_sf"/>
</dbReference>
<gene>
    <name evidence="4" type="ORF">ELE36_01390</name>
</gene>
<sequence>MAAAKRGKQATRGNTQKSLPAWVLIGIGVLLGLALSVLVLFKDWMPSLRKHNQPQPNADATAARESEPGVADESGKPKDKAPAAAPRKTYDFYSVLPEMEVVIPDAELTAKARAEAAKQQAAAAQAQTQATTGQPANPATTTPGTTPATTADTGAHYVLQAGSFPDSKEADTVKAKLALLGITAKVQTVTVNGKTWNRVRVGPYPSASALEAAKKTLNDNGISAIAMKEVAGQ</sequence>
<dbReference type="GO" id="GO:0042834">
    <property type="term" value="F:peptidoglycan binding"/>
    <property type="evidence" value="ECO:0007669"/>
    <property type="project" value="InterPro"/>
</dbReference>
<dbReference type="PANTHER" id="PTHR38687">
    <property type="entry name" value="CELL DIVISION PROTEIN DEDD-RELATED"/>
    <property type="match status" value="1"/>
</dbReference>
<evidence type="ECO:0000259" key="3">
    <source>
        <dbReference type="PROSITE" id="PS51724"/>
    </source>
</evidence>
<keyword evidence="5" id="KW-1185">Reference proteome</keyword>
<dbReference type="GO" id="GO:0030428">
    <property type="term" value="C:cell septum"/>
    <property type="evidence" value="ECO:0007669"/>
    <property type="project" value="TreeGrafter"/>
</dbReference>
<evidence type="ECO:0000313" key="4">
    <source>
        <dbReference type="EMBL" id="QBB69141.1"/>
    </source>
</evidence>
<feature type="compositionally biased region" description="Basic and acidic residues" evidence="1">
    <location>
        <begin position="62"/>
        <end position="81"/>
    </location>
</feature>
<evidence type="ECO:0000313" key="5">
    <source>
        <dbReference type="Proteomes" id="UP000291562"/>
    </source>
</evidence>
<dbReference type="RefSeq" id="WP_129831397.1">
    <property type="nucleotide sequence ID" value="NZ_CP035704.1"/>
</dbReference>
<feature type="region of interest" description="Disordered" evidence="1">
    <location>
        <begin position="51"/>
        <end position="84"/>
    </location>
</feature>
<dbReference type="PANTHER" id="PTHR38687:SF1">
    <property type="entry name" value="CELL DIVISION PROTEIN DEDD"/>
    <property type="match status" value="1"/>
</dbReference>
<dbReference type="Gene3D" id="3.30.70.1070">
    <property type="entry name" value="Sporulation related repeat"/>
    <property type="match status" value="1"/>
</dbReference>
<keyword evidence="2" id="KW-0812">Transmembrane</keyword>
<dbReference type="InterPro" id="IPR007730">
    <property type="entry name" value="SPOR-like_dom"/>
</dbReference>
<name>A0A411HF91_9GAMM</name>
<dbReference type="Proteomes" id="UP000291562">
    <property type="component" value="Chromosome"/>
</dbReference>
<dbReference type="GO" id="GO:0032506">
    <property type="term" value="P:cytokinetic process"/>
    <property type="evidence" value="ECO:0007669"/>
    <property type="project" value="TreeGrafter"/>
</dbReference>
<dbReference type="AlphaFoldDB" id="A0A411HF91"/>
<evidence type="ECO:0000256" key="1">
    <source>
        <dbReference type="SAM" id="MobiDB-lite"/>
    </source>
</evidence>